<dbReference type="GO" id="GO:0022857">
    <property type="term" value="F:transmembrane transporter activity"/>
    <property type="evidence" value="ECO:0007669"/>
    <property type="project" value="InterPro"/>
</dbReference>
<feature type="domain" description="CusB-like beta-barrel" evidence="8">
    <location>
        <begin position="248"/>
        <end position="324"/>
    </location>
</feature>
<keyword evidence="2" id="KW-0813">Transport</keyword>
<dbReference type="RefSeq" id="WP_133818035.1">
    <property type="nucleotide sequence ID" value="NZ_SNZH01000004.1"/>
</dbReference>
<dbReference type="Gene3D" id="2.40.30.170">
    <property type="match status" value="1"/>
</dbReference>
<evidence type="ECO:0000256" key="1">
    <source>
        <dbReference type="ARBA" id="ARBA00009477"/>
    </source>
</evidence>
<dbReference type="InterPro" id="IPR045800">
    <property type="entry name" value="HMBD"/>
</dbReference>
<evidence type="ECO:0000256" key="4">
    <source>
        <dbReference type="ARBA" id="ARBA00023065"/>
    </source>
</evidence>
<evidence type="ECO:0000259" key="5">
    <source>
        <dbReference type="Pfam" id="PF19335"/>
    </source>
</evidence>
<accession>A0A4V3DMR7</accession>
<dbReference type="InterPro" id="IPR058792">
    <property type="entry name" value="Beta-barrel_RND_2"/>
</dbReference>
<name>A0A4V3DMR7_9GAMM</name>
<dbReference type="PANTHER" id="PTHR30097">
    <property type="entry name" value="CATION EFFLUX SYSTEM PROTEIN CUSB"/>
    <property type="match status" value="1"/>
</dbReference>
<evidence type="ECO:0000256" key="2">
    <source>
        <dbReference type="ARBA" id="ARBA00022448"/>
    </source>
</evidence>
<feature type="domain" description="CusB-like barrel-sandwich hybrid" evidence="7">
    <location>
        <begin position="124"/>
        <end position="244"/>
    </location>
</feature>
<evidence type="ECO:0000259" key="7">
    <source>
        <dbReference type="Pfam" id="PF25919"/>
    </source>
</evidence>
<dbReference type="Gene3D" id="6.10.140.730">
    <property type="match status" value="1"/>
</dbReference>
<dbReference type="GO" id="GO:0046914">
    <property type="term" value="F:transition metal ion binding"/>
    <property type="evidence" value="ECO:0007669"/>
    <property type="project" value="TreeGrafter"/>
</dbReference>
<dbReference type="Pfam" id="PF25975">
    <property type="entry name" value="CzcB_C"/>
    <property type="match status" value="1"/>
</dbReference>
<dbReference type="Pfam" id="PF25869">
    <property type="entry name" value="3HB_CusB"/>
    <property type="match status" value="1"/>
</dbReference>
<dbReference type="InterPro" id="IPR051909">
    <property type="entry name" value="MFP_Cation_Efflux"/>
</dbReference>
<sequence length="498" mass="52729">MSRLSVFVALLVGVVVGAGSTWWLVGRGHRGMPAAVPAPTEKKVLYWFDPMVPAQHFDQPGKSPFMDMQLVPKYAGDGPEEAGTVRIEPRLVQNLGVRTALATRGTPVAAVRATGSVTFDERRVVVVQARVAGIVEHLAVRAPLTTVTAGQDLLTLIAPEWTAAQAEYLSLRTARSEGLDAVRAAARQRLLLLGMSEGQIRTVERLGRAEDRITIVAPRAGVVSELLVRDGASVMAGTPLLRINDLDTVWVNAAIPEAQIGRVAPGNTVMVELPAFPGDSLAGTVEALLPDLDVTTRTQTARIVVPNPTRRLVPGMFARVAITGRAADAEVVQIPTEAVIATGARQVVIVDVGDGRFRAQEVRIGDESDGRTSVLEGLDDGDRVVLSGQFLIDSEASLAGTLARLDAPDAAMSPATAAAPRYTTDGTVKQIDGSTWTIATDAIPALEMSAMTMAFEFPDTVSVDGLRVGQRVRFTFVRNADDAFEIATIAALPTGGSP</sequence>
<dbReference type="PANTHER" id="PTHR30097:SF15">
    <property type="entry name" value="CATION EFFLUX SYSTEM PROTEIN CUSB"/>
    <property type="match status" value="1"/>
</dbReference>
<dbReference type="GO" id="GO:0015679">
    <property type="term" value="P:plasma membrane copper ion transport"/>
    <property type="evidence" value="ECO:0007669"/>
    <property type="project" value="TreeGrafter"/>
</dbReference>
<dbReference type="Pfam" id="PF25919">
    <property type="entry name" value="BSH_CusB"/>
    <property type="match status" value="1"/>
</dbReference>
<evidence type="ECO:0000313" key="11">
    <source>
        <dbReference type="Proteomes" id="UP000295293"/>
    </source>
</evidence>
<evidence type="ECO:0000313" key="10">
    <source>
        <dbReference type="EMBL" id="TDR45666.1"/>
    </source>
</evidence>
<dbReference type="InterPro" id="IPR058791">
    <property type="entry name" value="3HB_CusB"/>
</dbReference>
<dbReference type="InterPro" id="IPR058649">
    <property type="entry name" value="CzcB_C"/>
</dbReference>
<comment type="caution">
    <text evidence="10">The sequence shown here is derived from an EMBL/GenBank/DDBJ whole genome shotgun (WGS) entry which is preliminary data.</text>
</comment>
<dbReference type="Gene3D" id="2.40.420.20">
    <property type="match status" value="1"/>
</dbReference>
<dbReference type="InterPro" id="IPR058790">
    <property type="entry name" value="BSH_CusB"/>
</dbReference>
<keyword evidence="11" id="KW-1185">Reference proteome</keyword>
<dbReference type="EMBL" id="SNZH01000004">
    <property type="protein sequence ID" value="TDR45666.1"/>
    <property type="molecule type" value="Genomic_DNA"/>
</dbReference>
<dbReference type="OrthoDB" id="9806939at2"/>
<dbReference type="FunFam" id="2.40.30.170:FF:000010">
    <property type="entry name" value="Efflux RND transporter periplasmic adaptor subunit"/>
    <property type="match status" value="1"/>
</dbReference>
<evidence type="ECO:0000259" key="9">
    <source>
        <dbReference type="Pfam" id="PF25975"/>
    </source>
</evidence>
<dbReference type="InterPro" id="IPR006143">
    <property type="entry name" value="RND_pump_MFP"/>
</dbReference>
<dbReference type="FunFam" id="2.40.420.20:FF:000003">
    <property type="entry name" value="Cation efflux system protein cusB"/>
    <property type="match status" value="1"/>
</dbReference>
<dbReference type="GO" id="GO:0016020">
    <property type="term" value="C:membrane"/>
    <property type="evidence" value="ECO:0007669"/>
    <property type="project" value="InterPro"/>
</dbReference>
<evidence type="ECO:0000259" key="8">
    <source>
        <dbReference type="Pfam" id="PF25954"/>
    </source>
</evidence>
<feature type="domain" description="CusB-like three alpha-helical bundle" evidence="6">
    <location>
        <begin position="160"/>
        <end position="210"/>
    </location>
</feature>
<dbReference type="NCBIfam" id="TIGR01730">
    <property type="entry name" value="RND_mfp"/>
    <property type="match status" value="1"/>
</dbReference>
<dbReference type="Pfam" id="PF11604">
    <property type="entry name" value="CusF_Ec"/>
    <property type="match status" value="1"/>
</dbReference>
<gene>
    <name evidence="10" type="ORF">DFR29_10494</name>
</gene>
<feature type="domain" description="Heavy metal binding" evidence="5">
    <location>
        <begin position="46"/>
        <end position="73"/>
    </location>
</feature>
<comment type="similarity">
    <text evidence="1">Belongs to the membrane fusion protein (MFP) (TC 8.A.1) family.</text>
</comment>
<dbReference type="InterPro" id="IPR021647">
    <property type="entry name" value="CusF_Ec"/>
</dbReference>
<feature type="domain" description="CzcB-like C-terminal circularly permuted SH3-like" evidence="9">
    <location>
        <begin position="332"/>
        <end position="392"/>
    </location>
</feature>
<reference evidence="10 11" key="1">
    <citation type="submission" date="2019-03" db="EMBL/GenBank/DDBJ databases">
        <title>Genomic Encyclopedia of Type Strains, Phase IV (KMG-IV): sequencing the most valuable type-strain genomes for metagenomic binning, comparative biology and taxonomic classification.</title>
        <authorList>
            <person name="Goeker M."/>
        </authorList>
    </citation>
    <scope>NUCLEOTIDE SEQUENCE [LARGE SCALE GENOMIC DNA]</scope>
    <source>
        <strain evidence="10 11">DSM 21667</strain>
    </source>
</reference>
<proteinExistence type="inferred from homology"/>
<dbReference type="AlphaFoldDB" id="A0A4V3DMR7"/>
<dbReference type="SUPFAM" id="SSF111369">
    <property type="entry name" value="HlyD-like secretion proteins"/>
    <property type="match status" value="1"/>
</dbReference>
<organism evidence="10 11">
    <name type="scientific">Tahibacter aquaticus</name>
    <dbReference type="NCBI Taxonomy" id="520092"/>
    <lineage>
        <taxon>Bacteria</taxon>
        <taxon>Pseudomonadati</taxon>
        <taxon>Pseudomonadota</taxon>
        <taxon>Gammaproteobacteria</taxon>
        <taxon>Lysobacterales</taxon>
        <taxon>Rhodanobacteraceae</taxon>
        <taxon>Tahibacter</taxon>
    </lineage>
</organism>
<evidence type="ECO:0000256" key="3">
    <source>
        <dbReference type="ARBA" id="ARBA00022729"/>
    </source>
</evidence>
<keyword evidence="3" id="KW-0732">Signal</keyword>
<protein>
    <submittedName>
        <fullName evidence="10">Cu(I)/Ag(I) efflux system membrane fusion protein</fullName>
    </submittedName>
</protein>
<dbReference type="Gene3D" id="2.40.50.320">
    <property type="entry name" value="Copper binding periplasmic protein CusF"/>
    <property type="match status" value="1"/>
</dbReference>
<dbReference type="GO" id="GO:0030288">
    <property type="term" value="C:outer membrane-bounded periplasmic space"/>
    <property type="evidence" value="ECO:0007669"/>
    <property type="project" value="TreeGrafter"/>
</dbReference>
<evidence type="ECO:0000259" key="6">
    <source>
        <dbReference type="Pfam" id="PF25869"/>
    </source>
</evidence>
<dbReference type="Proteomes" id="UP000295293">
    <property type="component" value="Unassembled WGS sequence"/>
</dbReference>
<dbReference type="InterPro" id="IPR042230">
    <property type="entry name" value="CusF_sf"/>
</dbReference>
<keyword evidence="4" id="KW-0406">Ion transport</keyword>
<dbReference type="Pfam" id="PF25954">
    <property type="entry name" value="Beta-barrel_RND_2"/>
    <property type="match status" value="1"/>
</dbReference>
<dbReference type="Pfam" id="PF19335">
    <property type="entry name" value="HMBD"/>
    <property type="match status" value="1"/>
</dbReference>
<dbReference type="GO" id="GO:0060003">
    <property type="term" value="P:copper ion export"/>
    <property type="evidence" value="ECO:0007669"/>
    <property type="project" value="TreeGrafter"/>
</dbReference>